<dbReference type="GO" id="GO:0005634">
    <property type="term" value="C:nucleus"/>
    <property type="evidence" value="ECO:0007669"/>
    <property type="project" value="TreeGrafter"/>
</dbReference>
<dbReference type="Proteomes" id="UP000187013">
    <property type="component" value="Unassembled WGS sequence"/>
</dbReference>
<feature type="region of interest" description="Disordered" evidence="2">
    <location>
        <begin position="1"/>
        <end position="24"/>
    </location>
</feature>
<proteinExistence type="inferred from homology"/>
<comment type="similarity">
    <text evidence="1">Belongs to the TMA16 family.</text>
</comment>
<evidence type="ECO:0008006" key="5">
    <source>
        <dbReference type="Google" id="ProtNLM"/>
    </source>
</evidence>
<dbReference type="Pfam" id="PF11176">
    <property type="entry name" value="Tma16"/>
    <property type="match status" value="1"/>
</dbReference>
<organism evidence="3 4">
    <name type="scientific">Zygosaccharomyces rouxii</name>
    <dbReference type="NCBI Taxonomy" id="4956"/>
    <lineage>
        <taxon>Eukaryota</taxon>
        <taxon>Fungi</taxon>
        <taxon>Dikarya</taxon>
        <taxon>Ascomycota</taxon>
        <taxon>Saccharomycotina</taxon>
        <taxon>Saccharomycetes</taxon>
        <taxon>Saccharomycetales</taxon>
        <taxon>Saccharomycetaceae</taxon>
        <taxon>Zygosaccharomyces</taxon>
    </lineage>
</organism>
<dbReference type="InterPro" id="IPR021346">
    <property type="entry name" value="Tma16"/>
</dbReference>
<protein>
    <recommendedName>
        <fullName evidence="5">Translation machinery-associated protein 16</fullName>
    </recommendedName>
</protein>
<sequence>MPVTKSLGKLQKNLKSKGKSHVHPNGRKYQQLARATIRENNIAAKKQEFQKRKSYELARVKYLQDVTNSESFKERSTFSLEETAVFLQEFIQRDNEELDELKKNRRSNRPPSNRQLLLQQKYDREMDEFKKGFLCPDLTDKNNVTTLRNWNGTFGSLNALKTIRVDSNGKQVVGGNTSFTMNTDVEMQ</sequence>
<dbReference type="Gene3D" id="1.20.1440.170">
    <property type="entry name" value="Translation machinery-associated protein 16-like"/>
    <property type="match status" value="1"/>
</dbReference>
<evidence type="ECO:0000313" key="4">
    <source>
        <dbReference type="Proteomes" id="UP000187013"/>
    </source>
</evidence>
<dbReference type="PANTHER" id="PTHR13349">
    <property type="entry name" value="TRANSLATION MACHINERY-ASSOCIATED PROTEIN 16"/>
    <property type="match status" value="1"/>
</dbReference>
<reference evidence="3 4" key="1">
    <citation type="submission" date="2016-08" db="EMBL/GenBank/DDBJ databases">
        <title>Draft genome sequence of allopolyploid Zygosaccharomyces rouxii.</title>
        <authorList>
            <person name="Watanabe J."/>
            <person name="Uehara K."/>
            <person name="Mogi Y."/>
            <person name="Tsukioka Y."/>
        </authorList>
    </citation>
    <scope>NUCLEOTIDE SEQUENCE [LARGE SCALE GENOMIC DNA]</scope>
    <source>
        <strain evidence="3 4">NBRC 110957</strain>
    </source>
</reference>
<evidence type="ECO:0000313" key="3">
    <source>
        <dbReference type="EMBL" id="GAV55009.1"/>
    </source>
</evidence>
<dbReference type="AlphaFoldDB" id="A0A1Q3AGY5"/>
<name>A0A1Q3AGY5_ZYGRO</name>
<comment type="caution">
    <text evidence="3">The sequence shown here is derived from an EMBL/GenBank/DDBJ whole genome shotgun (WGS) entry which is preliminary data.</text>
</comment>
<dbReference type="OrthoDB" id="270284at2759"/>
<dbReference type="PANTHER" id="PTHR13349:SF2">
    <property type="entry name" value="TRANSLATION MACHINERY-ASSOCIATED PROTEIN 16"/>
    <property type="match status" value="1"/>
</dbReference>
<dbReference type="EMBL" id="BDGX01000045">
    <property type="protein sequence ID" value="GAV55009.1"/>
    <property type="molecule type" value="Genomic_DNA"/>
</dbReference>
<gene>
    <name evidence="3" type="ORF">ZYGR_0AS03320</name>
</gene>
<evidence type="ECO:0000256" key="2">
    <source>
        <dbReference type="SAM" id="MobiDB-lite"/>
    </source>
</evidence>
<dbReference type="InterPro" id="IPR038356">
    <property type="entry name" value="Tma16_sf"/>
</dbReference>
<feature type="compositionally biased region" description="Basic residues" evidence="2">
    <location>
        <begin position="12"/>
        <end position="24"/>
    </location>
</feature>
<accession>A0A1Q3AGY5</accession>
<evidence type="ECO:0000256" key="1">
    <source>
        <dbReference type="ARBA" id="ARBA00034127"/>
    </source>
</evidence>